<gene>
    <name evidence="1" type="ORF">SAMEA4504048_00085</name>
    <name evidence="2" type="ORF">SAMEA4504048_02374</name>
</gene>
<dbReference type="KEGG" id="saco:SAME_00085"/>
<evidence type="ECO:0000313" key="3">
    <source>
        <dbReference type="Proteomes" id="UP000215144"/>
    </source>
</evidence>
<reference evidence="2 3" key="1">
    <citation type="submission" date="2017-06" db="EMBL/GenBank/DDBJ databases">
        <authorList>
            <consortium name="Pathogen Informatics"/>
        </authorList>
    </citation>
    <scope>NUCLEOTIDE SEQUENCE [LARGE SCALE GENOMIC DNA]</scope>
    <source>
        <strain evidence="2 3">NCTC11291</strain>
    </source>
</reference>
<name>A0A239XLJ8_STRAI</name>
<proteinExistence type="predicted"/>
<protein>
    <submittedName>
        <fullName evidence="2">Transposase</fullName>
    </submittedName>
</protein>
<dbReference type="EMBL" id="LT906454">
    <property type="protein sequence ID" value="SNV31931.1"/>
    <property type="molecule type" value="Genomic_DNA"/>
</dbReference>
<dbReference type="EMBL" id="LT906454">
    <property type="protein sequence ID" value="SNV47547.1"/>
    <property type="molecule type" value="Genomic_DNA"/>
</dbReference>
<organism evidence="2 3">
    <name type="scientific">Streptococcus acidominimus</name>
    <dbReference type="NCBI Taxonomy" id="1326"/>
    <lineage>
        <taxon>Bacteria</taxon>
        <taxon>Bacillati</taxon>
        <taxon>Bacillota</taxon>
        <taxon>Bacilli</taxon>
        <taxon>Lactobacillales</taxon>
        <taxon>Streptococcaceae</taxon>
        <taxon>Streptococcus</taxon>
    </lineage>
</organism>
<dbReference type="AlphaFoldDB" id="A0A239XLJ8"/>
<accession>A0A239XLJ8</accession>
<dbReference type="KEGG" id="saco:SAME_02374"/>
<dbReference type="Proteomes" id="UP000215144">
    <property type="component" value="Chromosome 1"/>
</dbReference>
<evidence type="ECO:0000313" key="1">
    <source>
        <dbReference type="EMBL" id="SNV31931.1"/>
    </source>
</evidence>
<evidence type="ECO:0000313" key="2">
    <source>
        <dbReference type="EMBL" id="SNV47547.1"/>
    </source>
</evidence>
<sequence>MSRKIRRHFTDEFKQQIVDLHNAGMKRSKIIKEV</sequence>